<dbReference type="Pfam" id="PF23326">
    <property type="entry name" value="UBL_UBAC1"/>
    <property type="match status" value="1"/>
</dbReference>
<dbReference type="Proteomes" id="UP000594454">
    <property type="component" value="Chromosome 4"/>
</dbReference>
<dbReference type="OMA" id="PAMNMQH"/>
<feature type="compositionally biased region" description="Low complexity" evidence="1">
    <location>
        <begin position="27"/>
        <end position="38"/>
    </location>
</feature>
<dbReference type="PROSITE" id="PS50030">
    <property type="entry name" value="UBA"/>
    <property type="match status" value="2"/>
</dbReference>
<name>A0A7R8UY49_HERIL</name>
<evidence type="ECO:0000313" key="4">
    <source>
        <dbReference type="Proteomes" id="UP000594454"/>
    </source>
</evidence>
<dbReference type="InParanoid" id="A0A7R8UY49"/>
<dbReference type="InterPro" id="IPR015940">
    <property type="entry name" value="UBA"/>
</dbReference>
<dbReference type="InterPro" id="IPR041927">
    <property type="entry name" value="UBA2_UBAC1"/>
</dbReference>
<feature type="domain" description="UBA" evidence="2">
    <location>
        <begin position="267"/>
        <end position="307"/>
    </location>
</feature>
<dbReference type="EMBL" id="LR899012">
    <property type="protein sequence ID" value="CAD7089290.1"/>
    <property type="molecule type" value="Genomic_DNA"/>
</dbReference>
<keyword evidence="4" id="KW-1185">Reference proteome</keyword>
<dbReference type="PANTHER" id="PTHR46738:SF1">
    <property type="entry name" value="UBIQUITIN-ASSOCIATED DOMAIN-CONTAINING PROTEIN 1"/>
    <property type="match status" value="1"/>
</dbReference>
<dbReference type="PANTHER" id="PTHR46738">
    <property type="entry name" value="UBIQUITIN-ASSOCIATED DOMAIN-CONTAINING PROTEIN 1"/>
    <property type="match status" value="1"/>
</dbReference>
<dbReference type="SUPFAM" id="SSF46934">
    <property type="entry name" value="UBA-like"/>
    <property type="match status" value="2"/>
</dbReference>
<gene>
    <name evidence="3" type="ORF">HERILL_LOCUS11851</name>
</gene>
<dbReference type="Gene3D" id="1.10.8.10">
    <property type="entry name" value="DNA helicase RuvA subunit, C-terminal domain"/>
    <property type="match status" value="2"/>
</dbReference>
<feature type="compositionally biased region" description="Polar residues" evidence="1">
    <location>
        <begin position="42"/>
        <end position="57"/>
    </location>
</feature>
<feature type="domain" description="UBA" evidence="2">
    <location>
        <begin position="355"/>
        <end position="395"/>
    </location>
</feature>
<accession>A0A7R8UY49</accession>
<dbReference type="CDD" id="cd14304">
    <property type="entry name" value="UBA2_KPC2"/>
    <property type="match status" value="1"/>
</dbReference>
<evidence type="ECO:0000313" key="3">
    <source>
        <dbReference type="EMBL" id="CAD7089290.1"/>
    </source>
</evidence>
<sequence>MIPWVREKFAERRARWLASRKRNDDVASSTLGATSGSAIPSGASTSASPALSLNSSRRVSEKQKSSATTSKLKSEENTSATPTPTSSKGAFRKVKVFSPTGKSQVIHIALNAKLVELKNQAIDNFQQTPGSLPVFAPDVRQLYTRYRLVRPDSTVPVNEGVTLDEANIRDNEIFLLSTKRTNPLNSTDNLHGPTEDDIRVATKDIPTSDAAPPRVDINELVLQSDLQFDVRKVLISLAMSSAYVIGAGPFATRLISMLRQRLLNKRKHQSDTIQCLVEMGFPREKVVYSLKINNGVYASALDWLVENENSIEEVPEDDTSQMPSSTSKSLHAANVAENIESLLDIVRTYSHRDVPPPQEMVRTLVDMGFTEKEVIKALKMTRNNQSAACEWLCGNRSTSLTELRDGLSNDSPILKAMMESPQVQLSLNNPKMFIAYLSMLENHNALSMWLGDNDTSSVLSHILRKYHEEKHILGINQFNNVR</sequence>
<protein>
    <recommendedName>
        <fullName evidence="2">UBA domain-containing protein</fullName>
    </recommendedName>
</protein>
<evidence type="ECO:0000256" key="1">
    <source>
        <dbReference type="SAM" id="MobiDB-lite"/>
    </source>
</evidence>
<feature type="region of interest" description="Disordered" evidence="1">
    <location>
        <begin position="17"/>
        <end position="88"/>
    </location>
</feature>
<dbReference type="SMART" id="SM00165">
    <property type="entry name" value="UBA"/>
    <property type="match status" value="2"/>
</dbReference>
<dbReference type="FunCoup" id="A0A7R8UY49">
    <property type="interactions" value="191"/>
</dbReference>
<dbReference type="Pfam" id="PF22562">
    <property type="entry name" value="UBA_7"/>
    <property type="match status" value="1"/>
</dbReference>
<dbReference type="InterPro" id="IPR057650">
    <property type="entry name" value="UBL_UBAC1"/>
</dbReference>
<reference evidence="3 4" key="1">
    <citation type="submission" date="2020-11" db="EMBL/GenBank/DDBJ databases">
        <authorList>
            <person name="Wallbank WR R."/>
            <person name="Pardo Diaz C."/>
            <person name="Kozak K."/>
            <person name="Martin S."/>
            <person name="Jiggins C."/>
            <person name="Moest M."/>
            <person name="Warren A I."/>
            <person name="Generalovic N T."/>
            <person name="Byers J.R.P. K."/>
            <person name="Montejo-Kovacevich G."/>
            <person name="Yen C E."/>
        </authorList>
    </citation>
    <scope>NUCLEOTIDE SEQUENCE [LARGE SCALE GENOMIC DNA]</scope>
</reference>
<feature type="compositionally biased region" description="Polar residues" evidence="1">
    <location>
        <begin position="65"/>
        <end position="88"/>
    </location>
</feature>
<proteinExistence type="predicted"/>
<dbReference type="OrthoDB" id="336240at2759"/>
<dbReference type="GO" id="GO:0000151">
    <property type="term" value="C:ubiquitin ligase complex"/>
    <property type="evidence" value="ECO:0007669"/>
    <property type="project" value="TreeGrafter"/>
</dbReference>
<dbReference type="InterPro" id="IPR052476">
    <property type="entry name" value="UBAC1"/>
</dbReference>
<organism evidence="3 4">
    <name type="scientific">Hermetia illucens</name>
    <name type="common">Black soldier fly</name>
    <dbReference type="NCBI Taxonomy" id="343691"/>
    <lineage>
        <taxon>Eukaryota</taxon>
        <taxon>Metazoa</taxon>
        <taxon>Ecdysozoa</taxon>
        <taxon>Arthropoda</taxon>
        <taxon>Hexapoda</taxon>
        <taxon>Insecta</taxon>
        <taxon>Pterygota</taxon>
        <taxon>Neoptera</taxon>
        <taxon>Endopterygota</taxon>
        <taxon>Diptera</taxon>
        <taxon>Brachycera</taxon>
        <taxon>Stratiomyomorpha</taxon>
        <taxon>Stratiomyidae</taxon>
        <taxon>Hermetiinae</taxon>
        <taxon>Hermetia</taxon>
    </lineage>
</organism>
<dbReference type="AlphaFoldDB" id="A0A7R8UY49"/>
<dbReference type="InterPro" id="IPR009060">
    <property type="entry name" value="UBA-like_sf"/>
</dbReference>
<evidence type="ECO:0000259" key="2">
    <source>
        <dbReference type="PROSITE" id="PS50030"/>
    </source>
</evidence>